<dbReference type="InterPro" id="IPR013780">
    <property type="entry name" value="Glyco_hydro_b"/>
</dbReference>
<dbReference type="SUPFAM" id="SSF51011">
    <property type="entry name" value="Glycosyl hydrolase domain"/>
    <property type="match status" value="1"/>
</dbReference>
<reference evidence="3 4" key="1">
    <citation type="submission" date="2023-08" db="EMBL/GenBank/DDBJ databases">
        <title>Arthrobacter horti sp. nov., isolated from forest soil.</title>
        <authorList>
            <person name="Park M."/>
        </authorList>
    </citation>
    <scope>NUCLEOTIDE SEQUENCE [LARGE SCALE GENOMIC DNA]</scope>
    <source>
        <strain evidence="3 4">YJM1</strain>
    </source>
</reference>
<dbReference type="PANTHER" id="PTHR43002">
    <property type="entry name" value="GLYCOGEN DEBRANCHING ENZYME"/>
    <property type="match status" value="1"/>
</dbReference>
<dbReference type="CDD" id="cd11326">
    <property type="entry name" value="AmyAc_Glg_debranch"/>
    <property type="match status" value="1"/>
</dbReference>
<proteinExistence type="inferred from homology"/>
<evidence type="ECO:0000313" key="4">
    <source>
        <dbReference type="Proteomes" id="UP001232725"/>
    </source>
</evidence>
<sequence length="711" mass="79226">MTSEPITRPLEFLVTASRPFPLGVTPARHVERHAPDTVNVAVFAPGLSAVDVHHLGADGHWHRTRLTEVSGGVHHGLVPRFPLGTRYGFTGPETAGRLISAQLMRRKHDDGAPVRSAPPGLLLDPYGRGVDLVDGSLVSMRMHQDFDWGADRRPNTPWRDTVVYEAHVKGLTKLHPDIPEDLQGTYAGLAHPVMIDYLKTLGITAVELLPVHFHLDEAHLENLGLPNYWGYNTAAFFAPHPSYATQAAQAAGPGAVQDEFKGMVKLLHEAGLEVILDVVYNHTAEGGQDQPALSFRGLGDDVYYRHDGHGNYYDTTGCGNSLNFGEPRVVQLVLDSLRHWVQEYHVDGFRFDLATTLCRDANNAFDPKHPFLVALSADPVFHEVKLISEPWDVGQGDSWQTGRFPYGWVDWNDRFRDTVRSFWLSERAAIEAGRQGRSVSALADVVSGSASLFAGSGRNRLASLNFVTAHDGFTLRDLVSYDRKHNEANGENNRDGNDSNLSYNHGYEGRTEVESLVAARALTSRNLMTTLMVSLGVPMIVAGDELGRTQQGNNNAYNQDNSLTWVDWRSTQESRQMLRATQRAIRIRREFMAAQPYDYPQRDEHSYLHWFNQDGEFMSPEDWNNPGQRLVQLLLGSRKGKIDGLVVINGGGSDQEIVMPRLTELGVTTGDVHKFELRHSTSLVQDERRGTRLAEGTTDLVDAFSMNIYRL</sequence>
<dbReference type="Pfam" id="PF00128">
    <property type="entry name" value="Alpha-amylase"/>
    <property type="match status" value="1"/>
</dbReference>
<accession>A0ABT9IM72</accession>
<gene>
    <name evidence="3" type="primary">glgX</name>
    <name evidence="3" type="ORF">Q9R02_05970</name>
</gene>
<feature type="domain" description="Glycosyl hydrolase family 13 catalytic" evidence="2">
    <location>
        <begin position="173"/>
        <end position="579"/>
    </location>
</feature>
<dbReference type="SUPFAM" id="SSF51445">
    <property type="entry name" value="(Trans)glycosidases"/>
    <property type="match status" value="1"/>
</dbReference>
<dbReference type="Gene3D" id="2.60.40.1180">
    <property type="entry name" value="Golgi alpha-mannosidase II"/>
    <property type="match status" value="1"/>
</dbReference>
<dbReference type="NCBIfam" id="TIGR02100">
    <property type="entry name" value="glgX_debranch"/>
    <property type="match status" value="1"/>
</dbReference>
<dbReference type="SUPFAM" id="SSF81296">
    <property type="entry name" value="E set domains"/>
    <property type="match status" value="1"/>
</dbReference>
<keyword evidence="4" id="KW-1185">Reference proteome</keyword>
<dbReference type="Gene3D" id="3.20.20.80">
    <property type="entry name" value="Glycosidases"/>
    <property type="match status" value="1"/>
</dbReference>
<name>A0ABT9IM72_9MICC</name>
<dbReference type="Gene3D" id="2.60.40.10">
    <property type="entry name" value="Immunoglobulins"/>
    <property type="match status" value="1"/>
</dbReference>
<dbReference type="InterPro" id="IPR014756">
    <property type="entry name" value="Ig_E-set"/>
</dbReference>
<evidence type="ECO:0000259" key="2">
    <source>
        <dbReference type="SMART" id="SM00642"/>
    </source>
</evidence>
<dbReference type="InterPro" id="IPR006047">
    <property type="entry name" value="GH13_cat_dom"/>
</dbReference>
<evidence type="ECO:0000313" key="3">
    <source>
        <dbReference type="EMBL" id="MDP5226695.1"/>
    </source>
</evidence>
<dbReference type="Proteomes" id="UP001232725">
    <property type="component" value="Unassembled WGS sequence"/>
</dbReference>
<dbReference type="SMART" id="SM00642">
    <property type="entry name" value="Aamy"/>
    <property type="match status" value="1"/>
</dbReference>
<comment type="caution">
    <text evidence="3">The sequence shown here is derived from an EMBL/GenBank/DDBJ whole genome shotgun (WGS) entry which is preliminary data.</text>
</comment>
<dbReference type="InterPro" id="IPR011837">
    <property type="entry name" value="Glycogen_debranch_GlgX"/>
</dbReference>
<organism evidence="3 4">
    <name type="scientific">Arthrobacter horti</name>
    <dbReference type="NCBI Taxonomy" id="3068273"/>
    <lineage>
        <taxon>Bacteria</taxon>
        <taxon>Bacillati</taxon>
        <taxon>Actinomycetota</taxon>
        <taxon>Actinomycetes</taxon>
        <taxon>Micrococcales</taxon>
        <taxon>Micrococcaceae</taxon>
        <taxon>Arthrobacter</taxon>
    </lineage>
</organism>
<comment type="similarity">
    <text evidence="1">Belongs to the glycosyl hydrolase 13 family.</text>
</comment>
<protein>
    <submittedName>
        <fullName evidence="3">Glycogen debranching protein GlgX</fullName>
    </submittedName>
</protein>
<dbReference type="InterPro" id="IPR017853">
    <property type="entry name" value="GH"/>
</dbReference>
<dbReference type="InterPro" id="IPR013783">
    <property type="entry name" value="Ig-like_fold"/>
</dbReference>
<evidence type="ECO:0000256" key="1">
    <source>
        <dbReference type="ARBA" id="ARBA00008061"/>
    </source>
</evidence>
<dbReference type="EMBL" id="JAVALS010000002">
    <property type="protein sequence ID" value="MDP5226695.1"/>
    <property type="molecule type" value="Genomic_DNA"/>
</dbReference>
<dbReference type="RefSeq" id="WP_305995738.1">
    <property type="nucleotide sequence ID" value="NZ_JAVALS010000002.1"/>
</dbReference>